<dbReference type="Pfam" id="PF17917">
    <property type="entry name" value="RT_RNaseH"/>
    <property type="match status" value="1"/>
</dbReference>
<evidence type="ECO:0000256" key="4">
    <source>
        <dbReference type="ARBA" id="ARBA00022759"/>
    </source>
</evidence>
<protein>
    <recommendedName>
        <fullName evidence="11">Reverse transcriptase RNase H-like domain-containing protein</fullName>
    </recommendedName>
</protein>
<evidence type="ECO:0000259" key="7">
    <source>
        <dbReference type="Pfam" id="PF00078"/>
    </source>
</evidence>
<feature type="domain" description="Reverse transcriptase RNase H-like" evidence="8">
    <location>
        <begin position="174"/>
        <end position="276"/>
    </location>
</feature>
<evidence type="ECO:0000259" key="8">
    <source>
        <dbReference type="Pfam" id="PF17917"/>
    </source>
</evidence>
<keyword evidence="3" id="KW-0540">Nuclease</keyword>
<dbReference type="InterPro" id="IPR043502">
    <property type="entry name" value="DNA/RNA_pol_sf"/>
</dbReference>
<comment type="caution">
    <text evidence="9">The sequence shown here is derived from an EMBL/GenBank/DDBJ whole genome shotgun (WGS) entry which is preliminary data.</text>
</comment>
<keyword evidence="6" id="KW-0695">RNA-directed DNA polymerase</keyword>
<proteinExistence type="predicted"/>
<dbReference type="Gene3D" id="3.10.20.370">
    <property type="match status" value="1"/>
</dbReference>
<evidence type="ECO:0000256" key="3">
    <source>
        <dbReference type="ARBA" id="ARBA00022722"/>
    </source>
</evidence>
<dbReference type="CDD" id="cd01647">
    <property type="entry name" value="RT_LTR"/>
    <property type="match status" value="1"/>
</dbReference>
<dbReference type="PANTHER" id="PTHR37984">
    <property type="entry name" value="PROTEIN CBG26694"/>
    <property type="match status" value="1"/>
</dbReference>
<dbReference type="Pfam" id="PF00078">
    <property type="entry name" value="RVT_1"/>
    <property type="match status" value="1"/>
</dbReference>
<dbReference type="InterPro" id="IPR041373">
    <property type="entry name" value="RT_RNaseH"/>
</dbReference>
<evidence type="ECO:0000256" key="5">
    <source>
        <dbReference type="ARBA" id="ARBA00022801"/>
    </source>
</evidence>
<dbReference type="InterPro" id="IPR043128">
    <property type="entry name" value="Rev_trsase/Diguanyl_cyclase"/>
</dbReference>
<evidence type="ECO:0000256" key="1">
    <source>
        <dbReference type="ARBA" id="ARBA00022679"/>
    </source>
</evidence>
<evidence type="ECO:0000313" key="10">
    <source>
        <dbReference type="Proteomes" id="UP001159363"/>
    </source>
</evidence>
<dbReference type="SUPFAM" id="SSF56672">
    <property type="entry name" value="DNA/RNA polymerases"/>
    <property type="match status" value="1"/>
</dbReference>
<keyword evidence="4" id="KW-0255">Endonuclease</keyword>
<keyword evidence="2" id="KW-0548">Nucleotidyltransferase</keyword>
<reference evidence="9 10" key="1">
    <citation type="submission" date="2023-02" db="EMBL/GenBank/DDBJ databases">
        <title>LHISI_Scaffold_Assembly.</title>
        <authorList>
            <person name="Stuart O.P."/>
            <person name="Cleave R."/>
            <person name="Magrath M.J.L."/>
            <person name="Mikheyev A.S."/>
        </authorList>
    </citation>
    <scope>NUCLEOTIDE SEQUENCE [LARGE SCALE GENOMIC DNA]</scope>
    <source>
        <strain evidence="9">Daus_M_001</strain>
        <tissue evidence="9">Leg muscle</tissue>
    </source>
</reference>
<accession>A0ABQ9I9X9</accession>
<keyword evidence="5" id="KW-0378">Hydrolase</keyword>
<evidence type="ECO:0008006" key="11">
    <source>
        <dbReference type="Google" id="ProtNLM"/>
    </source>
</evidence>
<evidence type="ECO:0000256" key="6">
    <source>
        <dbReference type="ARBA" id="ARBA00022918"/>
    </source>
</evidence>
<organism evidence="9 10">
    <name type="scientific">Dryococelus australis</name>
    <dbReference type="NCBI Taxonomy" id="614101"/>
    <lineage>
        <taxon>Eukaryota</taxon>
        <taxon>Metazoa</taxon>
        <taxon>Ecdysozoa</taxon>
        <taxon>Arthropoda</taxon>
        <taxon>Hexapoda</taxon>
        <taxon>Insecta</taxon>
        <taxon>Pterygota</taxon>
        <taxon>Neoptera</taxon>
        <taxon>Polyneoptera</taxon>
        <taxon>Phasmatodea</taxon>
        <taxon>Verophasmatodea</taxon>
        <taxon>Anareolatae</taxon>
        <taxon>Phasmatidae</taxon>
        <taxon>Eurycanthinae</taxon>
        <taxon>Dryococelus</taxon>
    </lineage>
</organism>
<dbReference type="InterPro" id="IPR050951">
    <property type="entry name" value="Retrovirus_Pol_polyprotein"/>
</dbReference>
<name>A0ABQ9I9X9_9NEOP</name>
<sequence>MDSGYWQIAVHPESRKYTAFTTPEGETLQFRVMPFGLKNATATLRRPLMFAEVLTGDIREFCFACLDDVISYLNNWKKHLEHPQRVLERLELHGMTCKLSKSYFGKSSIDYLGHFVSPEGNFPQQNSLPAIEEADEPTNKRQLWWYLGWEQRQAFKNLKASFANIGKLYRPQGDQPLILQTDACQNGLGAVLYQQDENGHPNVIAYASTQLYASEQSYHINEQECLVVIWAMTKYLYYLEEQHFILWTDSKALQWLHESRNAKAKLGRWDMFLTEYNFEVQHCPGKTNDLPDGLSCFPTLEEKAEKEEEENMSPLPQIE</sequence>
<dbReference type="CDD" id="cd09274">
    <property type="entry name" value="RNase_HI_RT_Ty3"/>
    <property type="match status" value="1"/>
</dbReference>
<feature type="domain" description="Reverse transcriptase" evidence="7">
    <location>
        <begin position="3"/>
        <end position="114"/>
    </location>
</feature>
<keyword evidence="1" id="KW-0808">Transferase</keyword>
<dbReference type="Gene3D" id="3.30.70.270">
    <property type="match status" value="1"/>
</dbReference>
<evidence type="ECO:0000256" key="2">
    <source>
        <dbReference type="ARBA" id="ARBA00022695"/>
    </source>
</evidence>
<gene>
    <name evidence="9" type="ORF">PR048_006062</name>
</gene>
<evidence type="ECO:0000313" key="9">
    <source>
        <dbReference type="EMBL" id="KAJ8893464.1"/>
    </source>
</evidence>
<dbReference type="InterPro" id="IPR000477">
    <property type="entry name" value="RT_dom"/>
</dbReference>
<dbReference type="PANTHER" id="PTHR37984:SF5">
    <property type="entry name" value="PROTEIN NYNRIN-LIKE"/>
    <property type="match status" value="1"/>
</dbReference>
<keyword evidence="10" id="KW-1185">Reference proteome</keyword>
<dbReference type="EMBL" id="JARBHB010000002">
    <property type="protein sequence ID" value="KAJ8893464.1"/>
    <property type="molecule type" value="Genomic_DNA"/>
</dbReference>
<dbReference type="Gene3D" id="3.10.10.10">
    <property type="entry name" value="HIV Type 1 Reverse Transcriptase, subunit A, domain 1"/>
    <property type="match status" value="1"/>
</dbReference>
<dbReference type="Proteomes" id="UP001159363">
    <property type="component" value="Chromosome 2"/>
</dbReference>